<dbReference type="EMBL" id="CP027754">
    <property type="protein sequence ID" value="AZE55309.1"/>
    <property type="molecule type" value="Genomic_DNA"/>
</dbReference>
<organism evidence="1 2">
    <name type="scientific">Pseudomonas synxantha</name>
    <dbReference type="NCBI Taxonomy" id="47883"/>
    <lineage>
        <taxon>Bacteria</taxon>
        <taxon>Pseudomonadati</taxon>
        <taxon>Pseudomonadota</taxon>
        <taxon>Gammaproteobacteria</taxon>
        <taxon>Pseudomonadales</taxon>
        <taxon>Pseudomonadaceae</taxon>
        <taxon>Pseudomonas</taxon>
    </lineage>
</organism>
<dbReference type="AlphaFoldDB" id="A0A3G7U9T8"/>
<sequence length="39" mass="4215">MLNRGLPGEQASADGLVSDVSAETGMRAAYRQWKKMMSA</sequence>
<dbReference type="Gene3D" id="3.90.380.10">
    <property type="entry name" value="Naphthalene 1,2-dioxygenase Alpha Subunit, Chain A, domain 1"/>
    <property type="match status" value="1"/>
</dbReference>
<protein>
    <submittedName>
        <fullName evidence="1">Ring hydroxylating dioxygenase, alpha subunit/Rieske (2Fe-2S) protein</fullName>
        <ecNumber evidence="1">1.14.12.18</ecNumber>
    </submittedName>
</protein>
<dbReference type="EC" id="1.14.12.18" evidence="1"/>
<proteinExistence type="predicted"/>
<name>A0A3G7U9T8_9PSED</name>
<keyword evidence="1" id="KW-0560">Oxidoreductase</keyword>
<evidence type="ECO:0000313" key="2">
    <source>
        <dbReference type="Proteomes" id="UP000268696"/>
    </source>
</evidence>
<reference evidence="1 2" key="1">
    <citation type="submission" date="2018-03" db="EMBL/GenBank/DDBJ databases">
        <title>Diversity of phytobeneficial traits revealed by whole-genome analysis of worldwide-isolated phenazine-producing Pseudomonas spp.</title>
        <authorList>
            <person name="Biessy A."/>
            <person name="Novinscak A."/>
            <person name="Blom J."/>
            <person name="Leger G."/>
            <person name="Thomashow L.S."/>
            <person name="Cazorla F.M."/>
            <person name="Josic D."/>
            <person name="Filion M."/>
        </authorList>
    </citation>
    <scope>NUCLEOTIDE SEQUENCE [LARGE SCALE GENOMIC DNA]</scope>
    <source>
        <strain evidence="1 2">30B</strain>
    </source>
</reference>
<dbReference type="Proteomes" id="UP000268696">
    <property type="component" value="Chromosome"/>
</dbReference>
<evidence type="ECO:0000313" key="1">
    <source>
        <dbReference type="EMBL" id="AZE55309.1"/>
    </source>
</evidence>
<dbReference type="GO" id="GO:0018687">
    <property type="term" value="F:biphenyl 2,3-dioxygenase activity"/>
    <property type="evidence" value="ECO:0007669"/>
    <property type="project" value="UniProtKB-EC"/>
</dbReference>
<keyword evidence="1" id="KW-0223">Dioxygenase</keyword>
<gene>
    <name evidence="1" type="ORF">C4K03_3154</name>
</gene>
<accession>A0A3G7U9T8</accession>